<gene>
    <name evidence="3" type="ORF">PCANC_10063</name>
    <name evidence="2" type="ORF">PCANC_26487</name>
</gene>
<comment type="caution">
    <text evidence="2">The sequence shown here is derived from an EMBL/GenBank/DDBJ whole genome shotgun (WGS) entry which is preliminary data.</text>
</comment>
<evidence type="ECO:0000313" key="4">
    <source>
        <dbReference type="Proteomes" id="UP000235388"/>
    </source>
</evidence>
<evidence type="ECO:0000313" key="2">
    <source>
        <dbReference type="EMBL" id="PLW07262.1"/>
    </source>
</evidence>
<sequence length="183" mass="20965">MAIVVLAVEKENNAQSRPELRVLDQTSRIKQGPGDSSIKNVVRRQHGGQAIDTPDHHHQREDQQREVLHQIREGQSDLLMDRALEARVIRRMRYMFGSDLSPACCLRGARILMRVIVNMDISVESLRQPHVQDLLDYYSNTEGNTEHLLNSFSTRAITVPACPPRAPRRSGLRPRPCPRPRHR</sequence>
<feature type="compositionally biased region" description="Basic residues" evidence="1">
    <location>
        <begin position="166"/>
        <end position="183"/>
    </location>
</feature>
<keyword evidence="4" id="KW-1185">Reference proteome</keyword>
<evidence type="ECO:0000256" key="1">
    <source>
        <dbReference type="SAM" id="MobiDB-lite"/>
    </source>
</evidence>
<dbReference type="Proteomes" id="UP000235388">
    <property type="component" value="Unassembled WGS sequence"/>
</dbReference>
<proteinExistence type="predicted"/>
<name>A0A2N5S216_9BASI</name>
<reference evidence="2 4" key="1">
    <citation type="submission" date="2017-11" db="EMBL/GenBank/DDBJ databases">
        <title>De novo assembly and phasing of dikaryotic genomes from two isolates of Puccinia coronata f. sp. avenae, the causal agent of oat crown rust.</title>
        <authorList>
            <person name="Miller M.E."/>
            <person name="Zhang Y."/>
            <person name="Omidvar V."/>
            <person name="Sperschneider J."/>
            <person name="Schwessinger B."/>
            <person name="Raley C."/>
            <person name="Palmer J.M."/>
            <person name="Garnica D."/>
            <person name="Upadhyaya N."/>
            <person name="Rathjen J."/>
            <person name="Taylor J.M."/>
            <person name="Park R.F."/>
            <person name="Dodds P.N."/>
            <person name="Hirsch C.D."/>
            <person name="Kianian S.F."/>
            <person name="Figueroa M."/>
        </authorList>
    </citation>
    <scope>NUCLEOTIDE SEQUENCE [LARGE SCALE GENOMIC DNA]</scope>
    <source>
        <strain evidence="2">12NC29</strain>
    </source>
</reference>
<dbReference type="EMBL" id="PGCJ01001240">
    <property type="protein sequence ID" value="PLW07262.1"/>
    <property type="molecule type" value="Genomic_DNA"/>
</dbReference>
<organism evidence="2 4">
    <name type="scientific">Puccinia coronata f. sp. avenae</name>
    <dbReference type="NCBI Taxonomy" id="200324"/>
    <lineage>
        <taxon>Eukaryota</taxon>
        <taxon>Fungi</taxon>
        <taxon>Dikarya</taxon>
        <taxon>Basidiomycota</taxon>
        <taxon>Pucciniomycotina</taxon>
        <taxon>Pucciniomycetes</taxon>
        <taxon>Pucciniales</taxon>
        <taxon>Pucciniaceae</taxon>
        <taxon>Puccinia</taxon>
    </lineage>
</organism>
<accession>A0A2N5S216</accession>
<dbReference type="AlphaFoldDB" id="A0A2N5S216"/>
<dbReference type="EMBL" id="PGCJ01000147">
    <property type="protein sequence ID" value="PLW43446.1"/>
    <property type="molecule type" value="Genomic_DNA"/>
</dbReference>
<feature type="region of interest" description="Disordered" evidence="1">
    <location>
        <begin position="160"/>
        <end position="183"/>
    </location>
</feature>
<protein>
    <submittedName>
        <fullName evidence="2">Uncharacterized protein</fullName>
    </submittedName>
</protein>
<evidence type="ECO:0000313" key="3">
    <source>
        <dbReference type="EMBL" id="PLW43446.1"/>
    </source>
</evidence>